<protein>
    <submittedName>
        <fullName evidence="3">Uncharacterized membrane protein, DUF485 family</fullName>
    </submittedName>
</protein>
<evidence type="ECO:0000313" key="4">
    <source>
        <dbReference type="Proteomes" id="UP000199086"/>
    </source>
</evidence>
<evidence type="ECO:0000256" key="1">
    <source>
        <dbReference type="SAM" id="MobiDB-lite"/>
    </source>
</evidence>
<organism evidence="3 4">
    <name type="scientific">Raineyella antarctica</name>
    <dbReference type="NCBI Taxonomy" id="1577474"/>
    <lineage>
        <taxon>Bacteria</taxon>
        <taxon>Bacillati</taxon>
        <taxon>Actinomycetota</taxon>
        <taxon>Actinomycetes</taxon>
        <taxon>Propionibacteriales</taxon>
        <taxon>Propionibacteriaceae</taxon>
        <taxon>Raineyella</taxon>
    </lineage>
</organism>
<dbReference type="InterPro" id="IPR007436">
    <property type="entry name" value="DUF485"/>
</dbReference>
<keyword evidence="2" id="KW-0472">Membrane</keyword>
<dbReference type="EMBL" id="FMYF01000006">
    <property type="protein sequence ID" value="SDB89185.1"/>
    <property type="molecule type" value="Genomic_DNA"/>
</dbReference>
<reference evidence="3 4" key="1">
    <citation type="submission" date="2016-06" db="EMBL/GenBank/DDBJ databases">
        <authorList>
            <person name="Olsen C.W."/>
            <person name="Carey S."/>
            <person name="Hinshaw L."/>
            <person name="Karasin A.I."/>
        </authorList>
    </citation>
    <scope>NUCLEOTIDE SEQUENCE [LARGE SCALE GENOMIC DNA]</scope>
    <source>
        <strain evidence="3 4">LZ-22</strain>
    </source>
</reference>
<dbReference type="Pfam" id="PF04341">
    <property type="entry name" value="DUF485"/>
    <property type="match status" value="1"/>
</dbReference>
<keyword evidence="2" id="KW-0812">Transmembrane</keyword>
<dbReference type="Proteomes" id="UP000199086">
    <property type="component" value="Unassembled WGS sequence"/>
</dbReference>
<gene>
    <name evidence="3" type="ORF">GA0111570_106197</name>
</gene>
<name>A0A1G6H5H7_9ACTN</name>
<dbReference type="AlphaFoldDB" id="A0A1G6H5H7"/>
<evidence type="ECO:0000256" key="2">
    <source>
        <dbReference type="SAM" id="Phobius"/>
    </source>
</evidence>
<accession>A0A1G6H5H7</accession>
<feature type="transmembrane region" description="Helical" evidence="2">
    <location>
        <begin position="66"/>
        <end position="88"/>
    </location>
</feature>
<dbReference type="OrthoDB" id="3543412at2"/>
<dbReference type="PANTHER" id="PTHR38441:SF1">
    <property type="entry name" value="MEMBRANE PROTEIN"/>
    <property type="match status" value="1"/>
</dbReference>
<dbReference type="STRING" id="1577474.GA0111570_106197"/>
<sequence length="146" mass="16478">MTPHTHSPLHTGPTPEVEANLPKHHAPLPEIWDKDREGAHDPSGIDFVAVQNSAEYRELRSSFTRFAFPMVTIFVGYYFVFVLLATYAPKVVGARIGDSYIPWGVPLGLLAFASTWFVTWAYVRHANKNLDPRSTALRERLEKGEL</sequence>
<feature type="transmembrane region" description="Helical" evidence="2">
    <location>
        <begin position="100"/>
        <end position="123"/>
    </location>
</feature>
<evidence type="ECO:0000313" key="3">
    <source>
        <dbReference type="EMBL" id="SDB89185.1"/>
    </source>
</evidence>
<keyword evidence="2" id="KW-1133">Transmembrane helix</keyword>
<keyword evidence="4" id="KW-1185">Reference proteome</keyword>
<proteinExistence type="predicted"/>
<dbReference type="PANTHER" id="PTHR38441">
    <property type="entry name" value="INTEGRAL MEMBRANE PROTEIN-RELATED"/>
    <property type="match status" value="1"/>
</dbReference>
<feature type="region of interest" description="Disordered" evidence="1">
    <location>
        <begin position="1"/>
        <end position="21"/>
    </location>
</feature>